<accession>A0A507CMC8</accession>
<feature type="transmembrane region" description="Helical" evidence="2">
    <location>
        <begin position="47"/>
        <end position="68"/>
    </location>
</feature>
<name>A0A507CMC8_9FUNG</name>
<keyword evidence="2" id="KW-0812">Transmembrane</keyword>
<evidence type="ECO:0000256" key="1">
    <source>
        <dbReference type="SAM" id="MobiDB-lite"/>
    </source>
</evidence>
<dbReference type="Proteomes" id="UP000320475">
    <property type="component" value="Unassembled WGS sequence"/>
</dbReference>
<sequence>MGTAHSQTSKDGYMPILLLTLLMPFFPLLFLSWAFSFVLLSVGIPSLILSYSLWTIYSTIIHTIHLTLHLPCRKGKLRTTRVISKSTESLPHDDDGVNDDKSCESGNGQKNRLQERQTPPSPASSPIIRRMSQQVLAMGRQALTLSLTPIKPTISMSAPVTATRRVGSSGSSNDDGAIEFVARSSVRNNNNNNSHNISPLLPSVSLPQRIDTTGRSPFTVDVFRNRSA</sequence>
<dbReference type="VEuPathDB" id="FungiDB:SeMB42_g02847"/>
<organism evidence="3 4">
    <name type="scientific">Synchytrium endobioticum</name>
    <dbReference type="NCBI Taxonomy" id="286115"/>
    <lineage>
        <taxon>Eukaryota</taxon>
        <taxon>Fungi</taxon>
        <taxon>Fungi incertae sedis</taxon>
        <taxon>Chytridiomycota</taxon>
        <taxon>Chytridiomycota incertae sedis</taxon>
        <taxon>Chytridiomycetes</taxon>
        <taxon>Synchytriales</taxon>
        <taxon>Synchytriaceae</taxon>
        <taxon>Synchytrium</taxon>
    </lineage>
</organism>
<gene>
    <name evidence="3" type="ORF">SeLEV6574_g06791</name>
</gene>
<dbReference type="AlphaFoldDB" id="A0A507CMC8"/>
<reference evidence="3 4" key="1">
    <citation type="journal article" date="2019" name="Sci. Rep.">
        <title>Comparative genomics of chytrid fungi reveal insights into the obligate biotrophic and pathogenic lifestyle of Synchytrium endobioticum.</title>
        <authorList>
            <person name="van de Vossenberg B.T.L.H."/>
            <person name="Warris S."/>
            <person name="Nguyen H.D.T."/>
            <person name="van Gent-Pelzer M.P.E."/>
            <person name="Joly D.L."/>
            <person name="van de Geest H.C."/>
            <person name="Bonants P.J.M."/>
            <person name="Smith D.S."/>
            <person name="Levesque C.A."/>
            <person name="van der Lee T.A.J."/>
        </authorList>
    </citation>
    <scope>NUCLEOTIDE SEQUENCE [LARGE SCALE GENOMIC DNA]</scope>
    <source>
        <strain evidence="3 4">LEV6574</strain>
    </source>
</reference>
<dbReference type="EMBL" id="QEAM01000414">
    <property type="protein sequence ID" value="TPX40094.1"/>
    <property type="molecule type" value="Genomic_DNA"/>
</dbReference>
<proteinExistence type="predicted"/>
<feature type="region of interest" description="Disordered" evidence="1">
    <location>
        <begin position="84"/>
        <end position="126"/>
    </location>
</feature>
<keyword evidence="2" id="KW-1133">Transmembrane helix</keyword>
<evidence type="ECO:0000313" key="4">
    <source>
        <dbReference type="Proteomes" id="UP000320475"/>
    </source>
</evidence>
<evidence type="ECO:0000313" key="3">
    <source>
        <dbReference type="EMBL" id="TPX40094.1"/>
    </source>
</evidence>
<protein>
    <submittedName>
        <fullName evidence="3">Uncharacterized protein</fullName>
    </submittedName>
</protein>
<comment type="caution">
    <text evidence="3">The sequence shown here is derived from an EMBL/GenBank/DDBJ whole genome shotgun (WGS) entry which is preliminary data.</text>
</comment>
<feature type="transmembrane region" description="Helical" evidence="2">
    <location>
        <begin position="12"/>
        <end position="35"/>
    </location>
</feature>
<evidence type="ECO:0000256" key="2">
    <source>
        <dbReference type="SAM" id="Phobius"/>
    </source>
</evidence>
<feature type="compositionally biased region" description="Basic and acidic residues" evidence="1">
    <location>
        <begin position="90"/>
        <end position="103"/>
    </location>
</feature>
<keyword evidence="2" id="KW-0472">Membrane</keyword>